<keyword evidence="2 8" id="KW-0645">Protease</keyword>
<dbReference type="PANTHER" id="PTHR13604:SF0">
    <property type="entry name" value="ABASIC SITE PROCESSING PROTEIN HMCES"/>
    <property type="match status" value="1"/>
</dbReference>
<keyword evidence="5" id="KW-0190">Covalent protein-DNA linkage</keyword>
<evidence type="ECO:0000256" key="6">
    <source>
        <dbReference type="ARBA" id="ARBA00023125"/>
    </source>
</evidence>
<dbReference type="RefSeq" id="WP_252853732.1">
    <property type="nucleotide sequence ID" value="NZ_JAMXLR010000061.1"/>
</dbReference>
<dbReference type="GO" id="GO:0003697">
    <property type="term" value="F:single-stranded DNA binding"/>
    <property type="evidence" value="ECO:0007669"/>
    <property type="project" value="InterPro"/>
</dbReference>
<accession>A0A9X2FAY8</accession>
<evidence type="ECO:0000256" key="3">
    <source>
        <dbReference type="ARBA" id="ARBA00022763"/>
    </source>
</evidence>
<evidence type="ECO:0000256" key="7">
    <source>
        <dbReference type="ARBA" id="ARBA00023239"/>
    </source>
</evidence>
<dbReference type="Gene3D" id="3.90.1680.10">
    <property type="entry name" value="SOS response associated peptidase-like"/>
    <property type="match status" value="1"/>
</dbReference>
<dbReference type="AlphaFoldDB" id="A0A9X2FAY8"/>
<dbReference type="EMBL" id="JAMXLR010000061">
    <property type="protein sequence ID" value="MCO6045617.1"/>
    <property type="molecule type" value="Genomic_DNA"/>
</dbReference>
<dbReference type="SUPFAM" id="SSF143081">
    <property type="entry name" value="BB1717-like"/>
    <property type="match status" value="1"/>
</dbReference>
<dbReference type="GO" id="GO:0016829">
    <property type="term" value="F:lyase activity"/>
    <property type="evidence" value="ECO:0007669"/>
    <property type="project" value="UniProtKB-KW"/>
</dbReference>
<proteinExistence type="inferred from homology"/>
<dbReference type="GO" id="GO:0006508">
    <property type="term" value="P:proteolysis"/>
    <property type="evidence" value="ECO:0007669"/>
    <property type="project" value="UniProtKB-KW"/>
</dbReference>
<protein>
    <recommendedName>
        <fullName evidence="8">Abasic site processing protein</fullName>
        <ecNumber evidence="8">3.4.-.-</ecNumber>
    </recommendedName>
</protein>
<sequence length="225" mass="25510">MCGRYVLGPATDNYWVDLRGFLDTLGIRYNVAPTSTVGILRHGSDGREPAAVRWGLIPSWAKDAKIAYSTINARSESVAEKPAFRAAFKRRRCMVFADGYYEWTGPKGDKQPHFIRFADGEPMLFFGLWETWRGPKDEPLDEPLETCTIITTSSNERLAEIHDRMPCLVRCDSDDIDLWLDPEFEDADHLKTLLVPSEEEFATTAVNRYVNKVGNEGEQCLEPAE</sequence>
<evidence type="ECO:0000256" key="4">
    <source>
        <dbReference type="ARBA" id="ARBA00022801"/>
    </source>
</evidence>
<comment type="similarity">
    <text evidence="1 8">Belongs to the SOS response-associated peptidase family.</text>
</comment>
<gene>
    <name evidence="9" type="ORF">NG895_17100</name>
</gene>
<comment type="caution">
    <text evidence="9">The sequence shown here is derived from an EMBL/GenBank/DDBJ whole genome shotgun (WGS) entry which is preliminary data.</text>
</comment>
<reference evidence="9" key="1">
    <citation type="submission" date="2022-06" db="EMBL/GenBank/DDBJ databases">
        <title>Aeoliella straminimaris, a novel planctomycete from sediments.</title>
        <authorList>
            <person name="Vitorino I.R."/>
            <person name="Lage O.M."/>
        </authorList>
    </citation>
    <scope>NUCLEOTIDE SEQUENCE</scope>
    <source>
        <strain evidence="9">ICT_H6.2</strain>
    </source>
</reference>
<evidence type="ECO:0000256" key="1">
    <source>
        <dbReference type="ARBA" id="ARBA00008136"/>
    </source>
</evidence>
<keyword evidence="6" id="KW-0238">DNA-binding</keyword>
<keyword evidence="4 8" id="KW-0378">Hydrolase</keyword>
<dbReference type="EC" id="3.4.-.-" evidence="8"/>
<name>A0A9X2FAY8_9BACT</name>
<evidence type="ECO:0000256" key="5">
    <source>
        <dbReference type="ARBA" id="ARBA00023124"/>
    </source>
</evidence>
<organism evidence="9 10">
    <name type="scientific">Aeoliella straminimaris</name>
    <dbReference type="NCBI Taxonomy" id="2954799"/>
    <lineage>
        <taxon>Bacteria</taxon>
        <taxon>Pseudomonadati</taxon>
        <taxon>Planctomycetota</taxon>
        <taxon>Planctomycetia</taxon>
        <taxon>Pirellulales</taxon>
        <taxon>Lacipirellulaceae</taxon>
        <taxon>Aeoliella</taxon>
    </lineage>
</organism>
<dbReference type="Pfam" id="PF02586">
    <property type="entry name" value="SRAP"/>
    <property type="match status" value="1"/>
</dbReference>
<evidence type="ECO:0000313" key="10">
    <source>
        <dbReference type="Proteomes" id="UP001155241"/>
    </source>
</evidence>
<keyword evidence="3" id="KW-0227">DNA damage</keyword>
<dbReference type="GO" id="GO:0106300">
    <property type="term" value="P:protein-DNA covalent cross-linking repair"/>
    <property type="evidence" value="ECO:0007669"/>
    <property type="project" value="InterPro"/>
</dbReference>
<keyword evidence="7" id="KW-0456">Lyase</keyword>
<dbReference type="GO" id="GO:0008233">
    <property type="term" value="F:peptidase activity"/>
    <property type="evidence" value="ECO:0007669"/>
    <property type="project" value="UniProtKB-KW"/>
</dbReference>
<evidence type="ECO:0000313" key="9">
    <source>
        <dbReference type="EMBL" id="MCO6045617.1"/>
    </source>
</evidence>
<dbReference type="InterPro" id="IPR036590">
    <property type="entry name" value="SRAP-like"/>
</dbReference>
<dbReference type="Proteomes" id="UP001155241">
    <property type="component" value="Unassembled WGS sequence"/>
</dbReference>
<keyword evidence="10" id="KW-1185">Reference proteome</keyword>
<evidence type="ECO:0000256" key="2">
    <source>
        <dbReference type="ARBA" id="ARBA00022670"/>
    </source>
</evidence>
<evidence type="ECO:0000256" key="8">
    <source>
        <dbReference type="RuleBase" id="RU364100"/>
    </source>
</evidence>
<dbReference type="PANTHER" id="PTHR13604">
    <property type="entry name" value="DC12-RELATED"/>
    <property type="match status" value="1"/>
</dbReference>
<dbReference type="InterPro" id="IPR003738">
    <property type="entry name" value="SRAP"/>
</dbReference>